<protein>
    <submittedName>
        <fullName evidence="2">Uncharacterized protein</fullName>
    </submittedName>
</protein>
<dbReference type="Proteomes" id="UP000663866">
    <property type="component" value="Unassembled WGS sequence"/>
</dbReference>
<feature type="region of interest" description="Disordered" evidence="1">
    <location>
        <begin position="30"/>
        <end position="50"/>
    </location>
</feature>
<dbReference type="EMBL" id="CAJOBF010000544">
    <property type="protein sequence ID" value="CAF3833441.1"/>
    <property type="molecule type" value="Genomic_DNA"/>
</dbReference>
<name>A0A819D784_9BILA</name>
<reference evidence="2" key="1">
    <citation type="submission" date="2021-02" db="EMBL/GenBank/DDBJ databases">
        <authorList>
            <person name="Nowell W R."/>
        </authorList>
    </citation>
    <scope>NUCLEOTIDE SEQUENCE</scope>
</reference>
<evidence type="ECO:0000313" key="5">
    <source>
        <dbReference type="Proteomes" id="UP000663866"/>
    </source>
</evidence>
<feature type="compositionally biased region" description="Polar residues" evidence="1">
    <location>
        <begin position="99"/>
        <end position="112"/>
    </location>
</feature>
<feature type="compositionally biased region" description="Basic and acidic residues" evidence="1">
    <location>
        <begin position="79"/>
        <end position="95"/>
    </location>
</feature>
<dbReference type="Proteomes" id="UP000663842">
    <property type="component" value="Unassembled WGS sequence"/>
</dbReference>
<gene>
    <name evidence="3" type="ORF">OVN521_LOCUS9181</name>
    <name evidence="2" type="ORF">UXM345_LOCUS6750</name>
</gene>
<evidence type="ECO:0000256" key="1">
    <source>
        <dbReference type="SAM" id="MobiDB-lite"/>
    </source>
</evidence>
<feature type="compositionally biased region" description="Polar residues" evidence="1">
    <location>
        <begin position="34"/>
        <end position="50"/>
    </location>
</feature>
<evidence type="ECO:0000313" key="4">
    <source>
        <dbReference type="Proteomes" id="UP000663842"/>
    </source>
</evidence>
<feature type="region of interest" description="Disordered" evidence="1">
    <location>
        <begin position="67"/>
        <end position="112"/>
    </location>
</feature>
<proteinExistence type="predicted"/>
<dbReference type="AlphaFoldDB" id="A0A819D784"/>
<organism evidence="2 4">
    <name type="scientific">Rotaria magnacalcarata</name>
    <dbReference type="NCBI Taxonomy" id="392030"/>
    <lineage>
        <taxon>Eukaryota</taxon>
        <taxon>Metazoa</taxon>
        <taxon>Spiralia</taxon>
        <taxon>Gnathifera</taxon>
        <taxon>Rotifera</taxon>
        <taxon>Eurotatoria</taxon>
        <taxon>Bdelloidea</taxon>
        <taxon>Philodinida</taxon>
        <taxon>Philodinidae</taxon>
        <taxon>Rotaria</taxon>
    </lineage>
</organism>
<evidence type="ECO:0000313" key="3">
    <source>
        <dbReference type="EMBL" id="CAF3894799.1"/>
    </source>
</evidence>
<dbReference type="Gene3D" id="2.60.120.260">
    <property type="entry name" value="Galactose-binding domain-like"/>
    <property type="match status" value="1"/>
</dbReference>
<sequence>MERTTRLMHLPKVIVGPYRPSIRRVNKTEVKPINNPNGIPQVSLSSPRTSDQTLIHHEILPRKSLDKIQSRQKIFSSSDSDKIPADQRPIRENRRISPHPQTQDGPNQSNPMNFLFTIEQTPNKDYKQTSERKKRFRADIVTYTEVLTSSNATITTTTSTTTACPSSYTGYLAQYNGGTAFSWTQFFITYTANTTQPFLIFAMETDNHRYFFLDDASVVDVSVPATQLLSNPGFENSSTTATGWDQVGASCCSQNATQIINSSCNSGSNCLRYQCGPELTYSFIGQHFTATPGHTYNISFYLKATGTGGQPTFCDVNVY</sequence>
<comment type="caution">
    <text evidence="2">The sequence shown here is derived from an EMBL/GenBank/DDBJ whole genome shotgun (WGS) entry which is preliminary data.</text>
</comment>
<keyword evidence="5" id="KW-1185">Reference proteome</keyword>
<dbReference type="EMBL" id="CAJOBG010001104">
    <property type="protein sequence ID" value="CAF3894799.1"/>
    <property type="molecule type" value="Genomic_DNA"/>
</dbReference>
<accession>A0A819D784</accession>
<evidence type="ECO:0000313" key="2">
    <source>
        <dbReference type="EMBL" id="CAF3833441.1"/>
    </source>
</evidence>